<evidence type="ECO:0000313" key="1">
    <source>
        <dbReference type="EMBL" id="GCB75146.1"/>
    </source>
</evidence>
<dbReference type="Proteomes" id="UP000288216">
    <property type="component" value="Unassembled WGS sequence"/>
</dbReference>
<keyword evidence="2" id="KW-1185">Reference proteome</keyword>
<dbReference type="SUPFAM" id="SSF58069">
    <property type="entry name" value="Virus ectodomain"/>
    <property type="match status" value="1"/>
</dbReference>
<organism evidence="1 2">
    <name type="scientific">Scyliorhinus torazame</name>
    <name type="common">Cloudy catshark</name>
    <name type="synonym">Catulus torazame</name>
    <dbReference type="NCBI Taxonomy" id="75743"/>
    <lineage>
        <taxon>Eukaryota</taxon>
        <taxon>Metazoa</taxon>
        <taxon>Chordata</taxon>
        <taxon>Craniata</taxon>
        <taxon>Vertebrata</taxon>
        <taxon>Chondrichthyes</taxon>
        <taxon>Elasmobranchii</taxon>
        <taxon>Galeomorphii</taxon>
        <taxon>Galeoidea</taxon>
        <taxon>Carcharhiniformes</taxon>
        <taxon>Scyliorhinidae</taxon>
        <taxon>Scyliorhinus</taxon>
    </lineage>
</organism>
<comment type="caution">
    <text evidence="1">The sequence shown here is derived from an EMBL/GenBank/DDBJ whole genome shotgun (WGS) entry which is preliminary data.</text>
</comment>
<dbReference type="PANTHER" id="PTHR10424:SF68">
    <property type="entry name" value="ENDOGENOUS RETROVIRUS GROUP 3 MEMBER 1 ENV POLYPROTEIN"/>
    <property type="match status" value="1"/>
</dbReference>
<gene>
    <name evidence="1" type="ORF">scyTo_0019729</name>
</gene>
<dbReference type="AlphaFoldDB" id="A0A401PPS0"/>
<proteinExistence type="predicted"/>
<accession>A0A401PPS0</accession>
<protein>
    <submittedName>
        <fullName evidence="1">Uncharacterized protein</fullName>
    </submittedName>
</protein>
<dbReference type="OrthoDB" id="9950230at2759"/>
<reference evidence="1 2" key="1">
    <citation type="journal article" date="2018" name="Nat. Ecol. Evol.">
        <title>Shark genomes provide insights into elasmobranch evolution and the origin of vertebrates.</title>
        <authorList>
            <person name="Hara Y"/>
            <person name="Yamaguchi K"/>
            <person name="Onimaru K"/>
            <person name="Kadota M"/>
            <person name="Koyanagi M"/>
            <person name="Keeley SD"/>
            <person name="Tatsumi K"/>
            <person name="Tanaka K"/>
            <person name="Motone F"/>
            <person name="Kageyama Y"/>
            <person name="Nozu R"/>
            <person name="Adachi N"/>
            <person name="Nishimura O"/>
            <person name="Nakagawa R"/>
            <person name="Tanegashima C"/>
            <person name="Kiyatake I"/>
            <person name="Matsumoto R"/>
            <person name="Murakumo K"/>
            <person name="Nishida K"/>
            <person name="Terakita A"/>
            <person name="Kuratani S"/>
            <person name="Sato K"/>
            <person name="Hyodo S Kuraku.S."/>
        </authorList>
    </citation>
    <scope>NUCLEOTIDE SEQUENCE [LARGE SCALE GENOMIC DNA]</scope>
</reference>
<dbReference type="EMBL" id="BFAA01014982">
    <property type="protein sequence ID" value="GCB75146.1"/>
    <property type="molecule type" value="Genomic_DNA"/>
</dbReference>
<sequence length="248" mass="27998">MVRRSQTWVLTDTPYARHCVSNNPTGPTVRPVGTSPCEYTKTFDQDGNTDWYPSVPASYWNQENDTRSPLCNQTRPGLWKCLAYNENPYVGVPGLKHWGNASTGGPAPEGLFWICGDRGYSILPLKWRGTCSLGFIQPGFFLLPKDGGDTLGIRVLANLTMGARTKRNLQIGDWKDDEWPPERIISYYGPATWAEDGSWGYRTPIYILNRLIHLQAVLEIITNRTADALDLLARQQTQMRAGRYIKID</sequence>
<dbReference type="STRING" id="75743.A0A401PPS0"/>
<dbReference type="PANTHER" id="PTHR10424">
    <property type="entry name" value="VIRAL ENVELOPE PROTEIN"/>
    <property type="match status" value="1"/>
</dbReference>
<name>A0A401PPS0_SCYTO</name>
<dbReference type="InterPro" id="IPR018154">
    <property type="entry name" value="TLV/ENV_coat_polyprotein"/>
</dbReference>
<evidence type="ECO:0000313" key="2">
    <source>
        <dbReference type="Proteomes" id="UP000288216"/>
    </source>
</evidence>